<dbReference type="EMBL" id="AFWE01000175">
    <property type="protein sequence ID" value="EGU33583.1"/>
    <property type="molecule type" value="Genomic_DNA"/>
</dbReference>
<dbReference type="InterPro" id="IPR040423">
    <property type="entry name" value="PEA_transferase"/>
</dbReference>
<dbReference type="AlphaFoldDB" id="F9RQZ7"/>
<dbReference type="InterPro" id="IPR058130">
    <property type="entry name" value="PEA_transf_C"/>
</dbReference>
<evidence type="ECO:0000259" key="9">
    <source>
        <dbReference type="Pfam" id="PF00884"/>
    </source>
</evidence>
<comment type="caution">
    <text evidence="10">The sequence shown here is derived from an EMBL/GenBank/DDBJ whole genome shotgun (WGS) entry which is preliminary data.</text>
</comment>
<evidence type="ECO:0000256" key="4">
    <source>
        <dbReference type="ARBA" id="ARBA00022692"/>
    </source>
</evidence>
<keyword evidence="5 8" id="KW-1133">Transmembrane helix</keyword>
<dbReference type="PANTHER" id="PTHR30443">
    <property type="entry name" value="INNER MEMBRANE PROTEIN"/>
    <property type="match status" value="1"/>
</dbReference>
<dbReference type="Gene3D" id="3.40.720.10">
    <property type="entry name" value="Alkaline Phosphatase, subunit A"/>
    <property type="match status" value="1"/>
</dbReference>
<keyword evidence="3" id="KW-0808">Transferase</keyword>
<dbReference type="GO" id="GO:0009244">
    <property type="term" value="P:lipopolysaccharide core region biosynthetic process"/>
    <property type="evidence" value="ECO:0007669"/>
    <property type="project" value="TreeGrafter"/>
</dbReference>
<accession>F9RQZ7</accession>
<feature type="transmembrane region" description="Helical" evidence="8">
    <location>
        <begin position="49"/>
        <end position="71"/>
    </location>
</feature>
<evidence type="ECO:0000313" key="11">
    <source>
        <dbReference type="Proteomes" id="UP000004349"/>
    </source>
</evidence>
<keyword evidence="6 8" id="KW-0472">Membrane</keyword>
<protein>
    <submittedName>
        <fullName evidence="10">Putative Dca</fullName>
    </submittedName>
</protein>
<feature type="transmembrane region" description="Helical" evidence="8">
    <location>
        <begin position="121"/>
        <end position="139"/>
    </location>
</feature>
<dbReference type="GO" id="GO:0016776">
    <property type="term" value="F:phosphotransferase activity, phosphate group as acceptor"/>
    <property type="evidence" value="ECO:0007669"/>
    <property type="project" value="TreeGrafter"/>
</dbReference>
<feature type="domain" description="Sulfatase N-terminal" evidence="9">
    <location>
        <begin position="209"/>
        <end position="469"/>
    </location>
</feature>
<evidence type="ECO:0000256" key="6">
    <source>
        <dbReference type="ARBA" id="ARBA00023136"/>
    </source>
</evidence>
<dbReference type="Pfam" id="PF00884">
    <property type="entry name" value="Sulfatase"/>
    <property type="match status" value="1"/>
</dbReference>
<dbReference type="GO" id="GO:0005886">
    <property type="term" value="C:plasma membrane"/>
    <property type="evidence" value="ECO:0007669"/>
    <property type="project" value="UniProtKB-SubCell"/>
</dbReference>
<evidence type="ECO:0000256" key="7">
    <source>
        <dbReference type="ARBA" id="ARBA00038481"/>
    </source>
</evidence>
<evidence type="ECO:0000256" key="2">
    <source>
        <dbReference type="ARBA" id="ARBA00022475"/>
    </source>
</evidence>
<keyword evidence="4 8" id="KW-0812">Transmembrane</keyword>
<sequence>MKWLVSGLKLGALVFLAWIINIALGYEAKLDSLILLSITVAWMKTNRFGSWLFTALVLTATFYIPVSWNYAHPNLTIVSSLIETNSSEALEFFQDLEISTLAIAVVFAVISFGLFKFIPKIQGVKTSAFCLVLFSFLLLDKPIRTIMDRNIEDNYTQALLSNMRYAPVRFFYDWYDSYDKYHQYNAQIMAQKEIPSSWVITNKPQQESNTIFVIGESVRKDYMNAYGFPLDNTPFMSTAKGELWQDFLSPGPNTFTSVMRFVTLNDGLNIELNNNINTLAKAADIETFWISNQGRMGEFDTGISAIANYADHVSFTRSGSFRDSNVYDSTLLTNIQQALASSGKSKLIVVHLIGSHPRFCDRIEGEVKFNFNGDKVSCYIESIKQTDSLLADIDSMAQQQALPYRLLYVSDHGLGHRDNGQNLRHDPAIKQSYQVPLFITGSSFESRELISSPRNGFSLIKALSELMGVSSQRLDALPSFFSSYQDQPIVNNGEGELIDLGELRDDPIQL</sequence>
<comment type="similarity">
    <text evidence="7">Belongs to the phosphoethanolamine transferase family.</text>
</comment>
<dbReference type="InterPro" id="IPR017850">
    <property type="entry name" value="Alkaline_phosphatase_core_sf"/>
</dbReference>
<comment type="subcellular location">
    <subcellularLocation>
        <location evidence="1">Cell membrane</location>
        <topology evidence="1">Multi-pass membrane protein</topology>
    </subcellularLocation>
</comment>
<dbReference type="InterPro" id="IPR000917">
    <property type="entry name" value="Sulfatase_N"/>
</dbReference>
<dbReference type="Proteomes" id="UP000004349">
    <property type="component" value="Unassembled WGS sequence"/>
</dbReference>
<reference evidence="10 11" key="1">
    <citation type="journal article" date="2012" name="Int. J. Syst. Evol. Microbiol.">
        <title>Vibrio caribbeanicus sp. nov., isolated from the marine sponge Scleritoderma cyanea.</title>
        <authorList>
            <person name="Hoffmann M."/>
            <person name="Monday S.R."/>
            <person name="Allard M.W."/>
            <person name="Strain E.A."/>
            <person name="Whittaker P."/>
            <person name="Naum M."/>
            <person name="McCarthy P.J."/>
            <person name="Lopez J.V."/>
            <person name="Fischer M."/>
            <person name="Brown E.W."/>
        </authorList>
    </citation>
    <scope>NUCLEOTIDE SEQUENCE [LARGE SCALE GENOMIC DNA]</scope>
    <source>
        <strain evidence="10 11">LMG 19158</strain>
    </source>
</reference>
<feature type="transmembrane region" description="Helical" evidence="8">
    <location>
        <begin position="92"/>
        <end position="115"/>
    </location>
</feature>
<evidence type="ECO:0000256" key="5">
    <source>
        <dbReference type="ARBA" id="ARBA00022989"/>
    </source>
</evidence>
<dbReference type="CDD" id="cd16017">
    <property type="entry name" value="LptA"/>
    <property type="match status" value="1"/>
</dbReference>
<dbReference type="SUPFAM" id="SSF53649">
    <property type="entry name" value="Alkaline phosphatase-like"/>
    <property type="match status" value="1"/>
</dbReference>
<dbReference type="eggNOG" id="COG2194">
    <property type="taxonomic scope" value="Bacteria"/>
</dbReference>
<proteinExistence type="inferred from homology"/>
<organism evidence="10 11">
    <name type="scientific">Vibrio scophthalmi LMG 19158</name>
    <dbReference type="NCBI Taxonomy" id="870967"/>
    <lineage>
        <taxon>Bacteria</taxon>
        <taxon>Pseudomonadati</taxon>
        <taxon>Pseudomonadota</taxon>
        <taxon>Gammaproteobacteria</taxon>
        <taxon>Vibrionales</taxon>
        <taxon>Vibrionaceae</taxon>
        <taxon>Vibrio</taxon>
    </lineage>
</organism>
<dbReference type="RefSeq" id="WP_005596981.1">
    <property type="nucleotide sequence ID" value="NZ_AFWE01000175.1"/>
</dbReference>
<gene>
    <name evidence="10" type="ORF">VIS19158_09777</name>
</gene>
<evidence type="ECO:0000256" key="8">
    <source>
        <dbReference type="SAM" id="Phobius"/>
    </source>
</evidence>
<keyword evidence="2" id="KW-1003">Cell membrane</keyword>
<name>F9RQZ7_9VIBR</name>
<dbReference type="PANTHER" id="PTHR30443:SF4">
    <property type="entry name" value="PHOSPHOETHANOLAMINE TRANSFERASE OPGE-RELATED"/>
    <property type="match status" value="1"/>
</dbReference>
<evidence type="ECO:0000313" key="10">
    <source>
        <dbReference type="EMBL" id="EGU33583.1"/>
    </source>
</evidence>
<evidence type="ECO:0000256" key="1">
    <source>
        <dbReference type="ARBA" id="ARBA00004651"/>
    </source>
</evidence>
<evidence type="ECO:0000256" key="3">
    <source>
        <dbReference type="ARBA" id="ARBA00022679"/>
    </source>
</evidence>